<accession>A0A0A9QEY0</accession>
<reference evidence="1" key="1">
    <citation type="submission" date="2014-09" db="EMBL/GenBank/DDBJ databases">
        <authorList>
            <person name="Magalhaes I.L.F."/>
            <person name="Oliveira U."/>
            <person name="Santos F.R."/>
            <person name="Vidigal T.H.D.A."/>
            <person name="Brescovit A.D."/>
            <person name="Santos A.J."/>
        </authorList>
    </citation>
    <scope>NUCLEOTIDE SEQUENCE</scope>
    <source>
        <tissue evidence="1">Shoot tissue taken approximately 20 cm above the soil surface</tissue>
    </source>
</reference>
<dbReference type="Pfam" id="PF13966">
    <property type="entry name" value="zf-RVT"/>
    <property type="match status" value="1"/>
</dbReference>
<evidence type="ECO:0000313" key="1">
    <source>
        <dbReference type="EMBL" id="JAD20207.1"/>
    </source>
</evidence>
<sequence length="101" mass="11942">MGKALPWKKIWELPCPHKVKIFVWRLAHNSLPIKRNLQSKGLDLDTRCPVCFRFDEDGGHILFKCKYAKRIWRELLLDEHRTVMVGFQSSKEVISYILNCT</sequence>
<organism evidence="1">
    <name type="scientific">Arundo donax</name>
    <name type="common">Giant reed</name>
    <name type="synonym">Donax arundinaceus</name>
    <dbReference type="NCBI Taxonomy" id="35708"/>
    <lineage>
        <taxon>Eukaryota</taxon>
        <taxon>Viridiplantae</taxon>
        <taxon>Streptophyta</taxon>
        <taxon>Embryophyta</taxon>
        <taxon>Tracheophyta</taxon>
        <taxon>Spermatophyta</taxon>
        <taxon>Magnoliopsida</taxon>
        <taxon>Liliopsida</taxon>
        <taxon>Poales</taxon>
        <taxon>Poaceae</taxon>
        <taxon>PACMAD clade</taxon>
        <taxon>Arundinoideae</taxon>
        <taxon>Arundineae</taxon>
        <taxon>Arundo</taxon>
    </lineage>
</organism>
<name>A0A0A9QEY0_ARUDO</name>
<dbReference type="EMBL" id="GBRH01277688">
    <property type="protein sequence ID" value="JAD20207.1"/>
    <property type="molecule type" value="Transcribed_RNA"/>
</dbReference>
<reference evidence="1" key="2">
    <citation type="journal article" date="2015" name="Data Brief">
        <title>Shoot transcriptome of the giant reed, Arundo donax.</title>
        <authorList>
            <person name="Barrero R.A."/>
            <person name="Guerrero F.D."/>
            <person name="Moolhuijzen P."/>
            <person name="Goolsby J.A."/>
            <person name="Tidwell J."/>
            <person name="Bellgard S.E."/>
            <person name="Bellgard M.I."/>
        </authorList>
    </citation>
    <scope>NUCLEOTIDE SEQUENCE</scope>
    <source>
        <tissue evidence="1">Shoot tissue taken approximately 20 cm above the soil surface</tissue>
    </source>
</reference>
<dbReference type="AlphaFoldDB" id="A0A0A9QEY0"/>
<proteinExistence type="predicted"/>
<protein>
    <submittedName>
        <fullName evidence="1">Uncharacterized protein</fullName>
    </submittedName>
</protein>
<dbReference type="InterPro" id="IPR026960">
    <property type="entry name" value="RVT-Znf"/>
</dbReference>